<protein>
    <submittedName>
        <fullName evidence="7">CRISPR-associated helicase Cas3</fullName>
    </submittedName>
</protein>
<dbReference type="InterPro" id="IPR011545">
    <property type="entry name" value="DEAD/DEAH_box_helicase_dom"/>
</dbReference>
<dbReference type="SUPFAM" id="SSF52540">
    <property type="entry name" value="P-loop containing nucleoside triphosphate hydrolases"/>
    <property type="match status" value="1"/>
</dbReference>
<keyword evidence="5" id="KW-0051">Antiviral defense</keyword>
<dbReference type="InterPro" id="IPR027417">
    <property type="entry name" value="P-loop_NTPase"/>
</dbReference>
<keyword evidence="2" id="KW-0378">Hydrolase</keyword>
<dbReference type="Pfam" id="PF22590">
    <property type="entry name" value="Cas3-like_C_2"/>
    <property type="match status" value="1"/>
</dbReference>
<accession>F8AED4</accession>
<evidence type="ECO:0000256" key="1">
    <source>
        <dbReference type="ARBA" id="ARBA00022741"/>
    </source>
</evidence>
<name>F8AED4_PYRYC</name>
<evidence type="ECO:0000313" key="7">
    <source>
        <dbReference type="EMBL" id="AEH24650.1"/>
    </source>
</evidence>
<dbReference type="GO" id="GO:0005524">
    <property type="term" value="F:ATP binding"/>
    <property type="evidence" value="ECO:0007669"/>
    <property type="project" value="UniProtKB-KW"/>
</dbReference>
<evidence type="ECO:0000256" key="4">
    <source>
        <dbReference type="ARBA" id="ARBA00022840"/>
    </source>
</evidence>
<organism evidence="7 8">
    <name type="scientific">Pyrococcus yayanosii (strain CH1 / JCM 16557)</name>
    <dbReference type="NCBI Taxonomy" id="529709"/>
    <lineage>
        <taxon>Archaea</taxon>
        <taxon>Methanobacteriati</taxon>
        <taxon>Methanobacteriota</taxon>
        <taxon>Thermococci</taxon>
        <taxon>Thermococcales</taxon>
        <taxon>Thermococcaceae</taxon>
        <taxon>Pyrococcus</taxon>
    </lineage>
</organism>
<dbReference type="RefSeq" id="WP_013905707.1">
    <property type="nucleotide sequence ID" value="NC_015680.1"/>
</dbReference>
<evidence type="ECO:0000256" key="5">
    <source>
        <dbReference type="ARBA" id="ARBA00023118"/>
    </source>
</evidence>
<reference evidence="7 8" key="1">
    <citation type="journal article" date="2011" name="J. Bacteriol.">
        <title>Complete genome sequence of the obligate piezophilic hyperthermophilic archaeon Pyrococcus yayanosii CH1.</title>
        <authorList>
            <person name="Jun X."/>
            <person name="Lupeng L."/>
            <person name="Minjuan X."/>
            <person name="Oger P."/>
            <person name="Fengping W."/>
            <person name="Jebbar M."/>
            <person name="Xiang X."/>
        </authorList>
    </citation>
    <scope>NUCLEOTIDE SEQUENCE [LARGE SCALE GENOMIC DNA]</scope>
    <source>
        <strain evidence="8">CH1 / JCM 16557</strain>
    </source>
</reference>
<dbReference type="EMBL" id="CP002779">
    <property type="protein sequence ID" value="AEH24650.1"/>
    <property type="molecule type" value="Genomic_DNA"/>
</dbReference>
<evidence type="ECO:0000313" key="8">
    <source>
        <dbReference type="Proteomes" id="UP000008386"/>
    </source>
</evidence>
<dbReference type="Proteomes" id="UP000008386">
    <property type="component" value="Chromosome"/>
</dbReference>
<dbReference type="NCBIfam" id="TIGR01587">
    <property type="entry name" value="cas3_core"/>
    <property type="match status" value="1"/>
</dbReference>
<keyword evidence="8" id="KW-1185">Reference proteome</keyword>
<dbReference type="SMART" id="SM00487">
    <property type="entry name" value="DEXDc"/>
    <property type="match status" value="1"/>
</dbReference>
<keyword evidence="4" id="KW-0067">ATP-binding</keyword>
<dbReference type="HOGENOM" id="CLU_031100_1_0_2"/>
<evidence type="ECO:0000259" key="6">
    <source>
        <dbReference type="PROSITE" id="PS51192"/>
    </source>
</evidence>
<dbReference type="PANTHER" id="PTHR24031">
    <property type="entry name" value="RNA HELICASE"/>
    <property type="match status" value="1"/>
</dbReference>
<dbReference type="GO" id="GO:0051607">
    <property type="term" value="P:defense response to virus"/>
    <property type="evidence" value="ECO:0007669"/>
    <property type="project" value="UniProtKB-KW"/>
</dbReference>
<keyword evidence="3" id="KW-0347">Helicase</keyword>
<dbReference type="SMART" id="SM00490">
    <property type="entry name" value="HELICc"/>
    <property type="match status" value="1"/>
</dbReference>
<keyword evidence="1" id="KW-0547">Nucleotide-binding</keyword>
<dbReference type="InterPro" id="IPR006474">
    <property type="entry name" value="Helicase_Cas3_CRISPR-ass_core"/>
</dbReference>
<dbReference type="Pfam" id="PF00270">
    <property type="entry name" value="DEAD"/>
    <property type="match status" value="1"/>
</dbReference>
<dbReference type="GO" id="GO:0003676">
    <property type="term" value="F:nucleic acid binding"/>
    <property type="evidence" value="ECO:0007669"/>
    <property type="project" value="InterPro"/>
</dbReference>
<dbReference type="GO" id="GO:0016787">
    <property type="term" value="F:hydrolase activity"/>
    <property type="evidence" value="ECO:0007669"/>
    <property type="project" value="UniProtKB-KW"/>
</dbReference>
<evidence type="ECO:0000256" key="2">
    <source>
        <dbReference type="ARBA" id="ARBA00022801"/>
    </source>
</evidence>
<dbReference type="GeneID" id="10837540"/>
<proteinExistence type="predicted"/>
<dbReference type="InterPro" id="IPR001650">
    <property type="entry name" value="Helicase_C-like"/>
</dbReference>
<dbReference type="STRING" id="529709.PYCH_09650"/>
<sequence length="526" mass="60261">MNAYDKVVKRLGEIKGFEPEKRPLLERAFDMILSSEAPFFVVQAPTGYGKTSLSFSFALYSMEDASLFDRVIHVLPMRSIIEDIDRTAKEAFGFSRTKMMGSSEEFLHLFPLNITTVDTFTWDVLKLNTKKIIQVDKGSEFGYDYLTQASILTSLVIFDEAHFILEEPKMKTAFLAVLEFLTDNCVPIIVMTATLSKGYVELFRKYARKNEYDFEILIPQEDDPFIQRELRKEFKIKFQTGNPLDFIDNAKRNAIIVNTVSRAVEIFDQAKENAAELGLNEDKIMLIHGRMKPSHKEKLIEKLRKWKHKESFLVIGTQAIEAGVDFSVDLMITDAAPINSLLQRFGRVARYNERKAEIIIMEDAPAGPYNGEKVKKTINLIKEASELNPRIPWTYQEIVDEVHGKTISKVMRGVNRSLMKKLYGLLKNPRKRSKDVLDEIKLITKENEPLLRDFLIPLEVEGETVLISPKRLLELYKKGLAEIIVGERKLSLRSLEDAYNVAKRIALGEVIAVKFTGKYDEERGIV</sequence>
<evidence type="ECO:0000256" key="3">
    <source>
        <dbReference type="ARBA" id="ARBA00022806"/>
    </source>
</evidence>
<dbReference type="GO" id="GO:0140097">
    <property type="term" value="F:catalytic activity, acting on DNA"/>
    <property type="evidence" value="ECO:0007669"/>
    <property type="project" value="UniProtKB-ARBA"/>
</dbReference>
<gene>
    <name evidence="7" type="ordered locus">PYCH_09650</name>
</gene>
<dbReference type="InterPro" id="IPR054712">
    <property type="entry name" value="Cas3-like_dom"/>
</dbReference>
<dbReference type="AlphaFoldDB" id="F8AED4"/>
<dbReference type="eggNOG" id="arCOG01444">
    <property type="taxonomic scope" value="Archaea"/>
</dbReference>
<dbReference type="Gene3D" id="3.40.50.300">
    <property type="entry name" value="P-loop containing nucleotide triphosphate hydrolases"/>
    <property type="match status" value="2"/>
</dbReference>
<dbReference type="PROSITE" id="PS51192">
    <property type="entry name" value="HELICASE_ATP_BIND_1"/>
    <property type="match status" value="1"/>
</dbReference>
<dbReference type="GO" id="GO:0004386">
    <property type="term" value="F:helicase activity"/>
    <property type="evidence" value="ECO:0007669"/>
    <property type="project" value="UniProtKB-KW"/>
</dbReference>
<dbReference type="OrthoDB" id="43851at2157"/>
<feature type="domain" description="Helicase ATP-binding" evidence="6">
    <location>
        <begin position="31"/>
        <end position="213"/>
    </location>
</feature>
<dbReference type="KEGG" id="pya:PYCH_09650"/>
<dbReference type="InterPro" id="IPR014001">
    <property type="entry name" value="Helicase_ATP-bd"/>
</dbReference>